<evidence type="ECO:0008006" key="4">
    <source>
        <dbReference type="Google" id="ProtNLM"/>
    </source>
</evidence>
<gene>
    <name evidence="2" type="ORF">FB567DRAFT_132339</name>
</gene>
<dbReference type="Proteomes" id="UP000813461">
    <property type="component" value="Unassembled WGS sequence"/>
</dbReference>
<accession>A0A8K0QY52</accession>
<dbReference type="AlphaFoldDB" id="A0A8K0QY52"/>
<proteinExistence type="predicted"/>
<dbReference type="OrthoDB" id="9997739at2759"/>
<comment type="caution">
    <text evidence="2">The sequence shown here is derived from an EMBL/GenBank/DDBJ whole genome shotgun (WGS) entry which is preliminary data.</text>
</comment>
<evidence type="ECO:0000256" key="1">
    <source>
        <dbReference type="SAM" id="MobiDB-lite"/>
    </source>
</evidence>
<evidence type="ECO:0000313" key="3">
    <source>
        <dbReference type="Proteomes" id="UP000813461"/>
    </source>
</evidence>
<organism evidence="2 3">
    <name type="scientific">Paraphoma chrysanthemicola</name>
    <dbReference type="NCBI Taxonomy" id="798071"/>
    <lineage>
        <taxon>Eukaryota</taxon>
        <taxon>Fungi</taxon>
        <taxon>Dikarya</taxon>
        <taxon>Ascomycota</taxon>
        <taxon>Pezizomycotina</taxon>
        <taxon>Dothideomycetes</taxon>
        <taxon>Pleosporomycetidae</taxon>
        <taxon>Pleosporales</taxon>
        <taxon>Pleosporineae</taxon>
        <taxon>Phaeosphaeriaceae</taxon>
        <taxon>Paraphoma</taxon>
    </lineage>
</organism>
<dbReference type="EMBL" id="JAGMVJ010000017">
    <property type="protein sequence ID" value="KAH7078310.1"/>
    <property type="molecule type" value="Genomic_DNA"/>
</dbReference>
<keyword evidence="3" id="KW-1185">Reference proteome</keyword>
<dbReference type="Gene3D" id="3.30.710.10">
    <property type="entry name" value="Potassium Channel Kv1.1, Chain A"/>
    <property type="match status" value="1"/>
</dbReference>
<feature type="region of interest" description="Disordered" evidence="1">
    <location>
        <begin position="1"/>
        <end position="21"/>
    </location>
</feature>
<dbReference type="InterPro" id="IPR011333">
    <property type="entry name" value="SKP1/BTB/POZ_sf"/>
</dbReference>
<protein>
    <recommendedName>
        <fullName evidence="4">BTB domain-containing protein</fullName>
    </recommendedName>
</protein>
<sequence length="335" mass="38399">MSKRSLACDQDGEPFLRVGDPNDEDIVPPTYRAAHFYSILHSKLFTFLIGDEESPIVVHSGAIAALSLPLERLINGPMKEAQENVARLAELEIAEFERVCEFAYRGDYAEPKTIRFSDTEIDVAEDHRIASESIVRREADYRYAWLISEFLSASYGNNKLAFDHGKPPLWHSSLQPLDRSANGWEETPGAEDDPCSVVTWKDDISEVLFGHARLYVFADKYRITSLSDLALHKLHKFLTSLRVFPLTRDPIMALVDYAYSSENIPDRDTEEQLDPLRTVLIRFILLHRTAFSAYRGHINALKDMNEYAMDYVSVMERMLGVDEYPMPKEEVYHEN</sequence>
<name>A0A8K0QY52_9PLEO</name>
<dbReference type="PANTHER" id="PTHR47843">
    <property type="entry name" value="BTB DOMAIN-CONTAINING PROTEIN-RELATED"/>
    <property type="match status" value="1"/>
</dbReference>
<evidence type="ECO:0000313" key="2">
    <source>
        <dbReference type="EMBL" id="KAH7078310.1"/>
    </source>
</evidence>
<reference evidence="2" key="1">
    <citation type="journal article" date="2021" name="Nat. Commun.">
        <title>Genetic determinants of endophytism in the Arabidopsis root mycobiome.</title>
        <authorList>
            <person name="Mesny F."/>
            <person name="Miyauchi S."/>
            <person name="Thiergart T."/>
            <person name="Pickel B."/>
            <person name="Atanasova L."/>
            <person name="Karlsson M."/>
            <person name="Huettel B."/>
            <person name="Barry K.W."/>
            <person name="Haridas S."/>
            <person name="Chen C."/>
            <person name="Bauer D."/>
            <person name="Andreopoulos W."/>
            <person name="Pangilinan J."/>
            <person name="LaButti K."/>
            <person name="Riley R."/>
            <person name="Lipzen A."/>
            <person name="Clum A."/>
            <person name="Drula E."/>
            <person name="Henrissat B."/>
            <person name="Kohler A."/>
            <person name="Grigoriev I.V."/>
            <person name="Martin F.M."/>
            <person name="Hacquard S."/>
        </authorList>
    </citation>
    <scope>NUCLEOTIDE SEQUENCE</scope>
    <source>
        <strain evidence="2">MPI-SDFR-AT-0120</strain>
    </source>
</reference>